<reference evidence="3" key="1">
    <citation type="submission" date="2015-04" db="UniProtKB">
        <authorList>
            <consortium name="EnsemblPlants"/>
        </authorList>
    </citation>
    <scope>IDENTIFICATION</scope>
</reference>
<dbReference type="PANTHER" id="PTHR33115:SF73">
    <property type="entry name" value="OS07G0649300 PROTEIN"/>
    <property type="match status" value="1"/>
</dbReference>
<feature type="transmembrane region" description="Helical" evidence="2">
    <location>
        <begin position="48"/>
        <end position="68"/>
    </location>
</feature>
<organism evidence="3">
    <name type="scientific">Oryza glumipatula</name>
    <dbReference type="NCBI Taxonomy" id="40148"/>
    <lineage>
        <taxon>Eukaryota</taxon>
        <taxon>Viridiplantae</taxon>
        <taxon>Streptophyta</taxon>
        <taxon>Embryophyta</taxon>
        <taxon>Tracheophyta</taxon>
        <taxon>Spermatophyta</taxon>
        <taxon>Magnoliopsida</taxon>
        <taxon>Liliopsida</taxon>
        <taxon>Poales</taxon>
        <taxon>Poaceae</taxon>
        <taxon>BOP clade</taxon>
        <taxon>Oryzoideae</taxon>
        <taxon>Oryzeae</taxon>
        <taxon>Oryzinae</taxon>
        <taxon>Oryza</taxon>
    </lineage>
</organism>
<sequence>MFTNDNRLDYQLFFGTRGDFRLLGWNGLLIVMVYLSAVPVLLSKYVSGLSTAAIVGMVMMSVAIGRMLPLGLLCYPLRRAISLWSPLLAILLISSSIRQARDDDNDKNSNIRTLSYMHRVLCFFVLLPTISRLRFPCIVKLVGNVLCRKLLPWRQVVLNMCMLAAIVMLVFIFSAKLTYQLMIIVYEVSALLFLSSGNFQIPAAVVRVVLALISLSDGVEGVEGEKGSKHNLEPSLNIFYGMVLGQGILYIVACLVEVFSFIPRRYLIRSGGFGGQMGVEYVNSYYAYAFEKCMGGAVLAPKKISLITFAMDSLNSDSSRKKLYGVQMLHKFLKKEQLRTKTIKKLTKDTNTVASLFDMLGWTSEGDEEIRLFAAKVTAELAGRLRVVQIPGATQLVASLLDTDHQQTTRDHFLFIDTQVGREDSPIQQVGMTEQDSLVLKYLKQMAIYCLIPVDEPSNMHQRNSHMLRWWKRITKRWSVPEEEPSTDQDFLPIQGLLIIERLANFDPGNCMEISRTTGLISKMIDFISYRNHMTSTNEAHQIMLPSLSLRVLRRLASTEGKLGVTLRQQILEHPFVLRNLEKILDDDIDAQPWKLAAMKVRQIAFPGDSNREGGFRHLTKQLQCSPAGGWISGERNPQPTPRKKGDGEAEEGVRRCTFHCRPWIGIGADSSAGVDA</sequence>
<feature type="transmembrane region" description="Helical" evidence="2">
    <location>
        <begin position="156"/>
        <end position="173"/>
    </location>
</feature>
<dbReference type="SUPFAM" id="SSF48371">
    <property type="entry name" value="ARM repeat"/>
    <property type="match status" value="1"/>
</dbReference>
<feature type="transmembrane region" description="Helical" evidence="2">
    <location>
        <begin position="117"/>
        <end position="135"/>
    </location>
</feature>
<dbReference type="HOGENOM" id="CLU_006857_3_1_1"/>
<feature type="transmembrane region" description="Helical" evidence="2">
    <location>
        <begin position="80"/>
        <end position="97"/>
    </location>
</feature>
<keyword evidence="2" id="KW-1133">Transmembrane helix</keyword>
<protein>
    <submittedName>
        <fullName evidence="3">Uncharacterized protein</fullName>
    </submittedName>
</protein>
<dbReference type="Gramene" id="OGLUM07G24640.1">
    <property type="protein sequence ID" value="OGLUM07G24640.1"/>
    <property type="gene ID" value="OGLUM07G24640"/>
</dbReference>
<dbReference type="InterPro" id="IPR016024">
    <property type="entry name" value="ARM-type_fold"/>
</dbReference>
<keyword evidence="2" id="KW-0812">Transmembrane</keyword>
<name>A0A0E0ANL6_9ORYZ</name>
<dbReference type="eggNOG" id="ENOG502QRQI">
    <property type="taxonomic scope" value="Eukaryota"/>
</dbReference>
<evidence type="ECO:0000256" key="1">
    <source>
        <dbReference type="SAM" id="MobiDB-lite"/>
    </source>
</evidence>
<dbReference type="Proteomes" id="UP000026961">
    <property type="component" value="Chromosome 7"/>
</dbReference>
<evidence type="ECO:0000256" key="2">
    <source>
        <dbReference type="SAM" id="Phobius"/>
    </source>
</evidence>
<feature type="transmembrane region" description="Helical" evidence="2">
    <location>
        <begin position="20"/>
        <end position="42"/>
    </location>
</feature>
<feature type="region of interest" description="Disordered" evidence="1">
    <location>
        <begin position="627"/>
        <end position="651"/>
    </location>
</feature>
<reference evidence="3" key="2">
    <citation type="submission" date="2018-05" db="EMBL/GenBank/DDBJ databases">
        <title>OgluRS3 (Oryza glumaepatula Reference Sequence Version 3).</title>
        <authorList>
            <person name="Zhang J."/>
            <person name="Kudrna D."/>
            <person name="Lee S."/>
            <person name="Talag J."/>
            <person name="Welchert J."/>
            <person name="Wing R.A."/>
        </authorList>
    </citation>
    <scope>NUCLEOTIDE SEQUENCE [LARGE SCALE GENOMIC DNA]</scope>
</reference>
<keyword evidence="4" id="KW-1185">Reference proteome</keyword>
<feature type="transmembrane region" description="Helical" evidence="2">
    <location>
        <begin position="179"/>
        <end position="194"/>
    </location>
</feature>
<evidence type="ECO:0000313" key="4">
    <source>
        <dbReference type="Proteomes" id="UP000026961"/>
    </source>
</evidence>
<dbReference type="STRING" id="40148.A0A0E0ANL6"/>
<dbReference type="EnsemblPlants" id="OGLUM07G24640.1">
    <property type="protein sequence ID" value="OGLUM07G24640.1"/>
    <property type="gene ID" value="OGLUM07G24640"/>
</dbReference>
<proteinExistence type="predicted"/>
<accession>A0A0E0ANL6</accession>
<keyword evidence="2" id="KW-0472">Membrane</keyword>
<dbReference type="AlphaFoldDB" id="A0A0E0ANL6"/>
<dbReference type="PANTHER" id="PTHR33115">
    <property type="entry name" value="ARM REPEAT SUPERFAMILY PROTEIN"/>
    <property type="match status" value="1"/>
</dbReference>
<evidence type="ECO:0000313" key="3">
    <source>
        <dbReference type="EnsemblPlants" id="OGLUM07G24640.1"/>
    </source>
</evidence>
<feature type="transmembrane region" description="Helical" evidence="2">
    <location>
        <begin position="239"/>
        <end position="262"/>
    </location>
</feature>